<reference evidence="3" key="1">
    <citation type="submission" date="2015-07" db="EMBL/GenBank/DDBJ databases">
        <authorList>
            <person name="Wibberg D."/>
        </authorList>
    </citation>
    <scope>NUCLEOTIDE SEQUENCE [LARGE SCALE GENOMIC DNA]</scope>
</reference>
<dbReference type="InterPro" id="IPR019670">
    <property type="entry name" value="DUF2523"/>
</dbReference>
<evidence type="ECO:0000313" key="2">
    <source>
        <dbReference type="EMBL" id="CTP91057.1"/>
    </source>
</evidence>
<keyword evidence="3" id="KW-1185">Reference proteome</keyword>
<proteinExistence type="predicted"/>
<keyword evidence="1" id="KW-1133">Transmembrane helix</keyword>
<dbReference type="RefSeq" id="WP_053836240.1">
    <property type="nucleotide sequence ID" value="NZ_CXOI01000057.1"/>
</dbReference>
<name>A0A0K3A1B4_9XANT</name>
<organism evidence="2 3">
    <name type="scientific">Xanthomonas graminis pv. arrhenatheri LMG 727</name>
    <dbReference type="NCBI Taxonomy" id="1195923"/>
    <lineage>
        <taxon>Bacteria</taxon>
        <taxon>Pseudomonadati</taxon>
        <taxon>Pseudomonadota</taxon>
        <taxon>Gammaproteobacteria</taxon>
        <taxon>Lysobacterales</taxon>
        <taxon>Lysobacteraceae</taxon>
        <taxon>Xanthomonas</taxon>
        <taxon>Xanthomonas translucens group</taxon>
        <taxon>Xanthomonas graminis</taxon>
    </lineage>
</organism>
<accession>A0A0K3A1B4</accession>
<dbReference type="Pfam" id="PF10734">
    <property type="entry name" value="DUF2523"/>
    <property type="match status" value="1"/>
</dbReference>
<dbReference type="Proteomes" id="UP000046187">
    <property type="component" value="Unassembled WGS sequence"/>
</dbReference>
<feature type="transmembrane region" description="Helical" evidence="1">
    <location>
        <begin position="27"/>
        <end position="49"/>
    </location>
</feature>
<sequence>MPMIIGALVAMLMQALRQYLPGIVGRILLAFGIGLVTHEVALPAMKAYIASQLPGLRAVGVAYWDASGIGAAVTIILSAIAASLTQRAVLSKIKGSA</sequence>
<evidence type="ECO:0000313" key="3">
    <source>
        <dbReference type="Proteomes" id="UP000046187"/>
    </source>
</evidence>
<protein>
    <submittedName>
        <fullName evidence="2">Putative membrane protein</fullName>
    </submittedName>
</protein>
<keyword evidence="1" id="KW-0812">Transmembrane</keyword>
<gene>
    <name evidence="2" type="ORF">XTALMG727_3287</name>
</gene>
<feature type="transmembrane region" description="Helical" evidence="1">
    <location>
        <begin position="61"/>
        <end position="84"/>
    </location>
</feature>
<dbReference type="EMBL" id="CXOI01000057">
    <property type="protein sequence ID" value="CTP91057.1"/>
    <property type="molecule type" value="Genomic_DNA"/>
</dbReference>
<dbReference type="AlphaFoldDB" id="A0A0K3A1B4"/>
<keyword evidence="1" id="KW-0472">Membrane</keyword>
<evidence type="ECO:0000256" key="1">
    <source>
        <dbReference type="SAM" id="Phobius"/>
    </source>
</evidence>